<dbReference type="EMBL" id="JAGGLB010000008">
    <property type="protein sequence ID" value="MBP1991191.1"/>
    <property type="molecule type" value="Genomic_DNA"/>
</dbReference>
<dbReference type="InterPro" id="IPR049945">
    <property type="entry name" value="AAA_22"/>
</dbReference>
<dbReference type="Proteomes" id="UP001519287">
    <property type="component" value="Unassembled WGS sequence"/>
</dbReference>
<proteinExistence type="predicted"/>
<dbReference type="InterPro" id="IPR027417">
    <property type="entry name" value="P-loop_NTPase"/>
</dbReference>
<dbReference type="Pfam" id="PF13401">
    <property type="entry name" value="AAA_22"/>
    <property type="match status" value="1"/>
</dbReference>
<gene>
    <name evidence="2" type="ORF">J2Z66_002798</name>
</gene>
<evidence type="ECO:0000313" key="3">
    <source>
        <dbReference type="Proteomes" id="UP001519287"/>
    </source>
</evidence>
<feature type="domain" description="ORC1/DEAH AAA+ ATPase" evidence="1">
    <location>
        <begin position="61"/>
        <end position="193"/>
    </location>
</feature>
<accession>A0ABS4IUC2</accession>
<dbReference type="SUPFAM" id="SSF52540">
    <property type="entry name" value="P-loop containing nucleoside triphosphate hydrolases"/>
    <property type="match status" value="1"/>
</dbReference>
<evidence type="ECO:0000313" key="2">
    <source>
        <dbReference type="EMBL" id="MBP1991191.1"/>
    </source>
</evidence>
<reference evidence="2 3" key="1">
    <citation type="submission" date="2021-03" db="EMBL/GenBank/DDBJ databases">
        <title>Genomic Encyclopedia of Type Strains, Phase IV (KMG-IV): sequencing the most valuable type-strain genomes for metagenomic binning, comparative biology and taxonomic classification.</title>
        <authorList>
            <person name="Goeker M."/>
        </authorList>
    </citation>
    <scope>NUCLEOTIDE SEQUENCE [LARGE SCALE GENOMIC DNA]</scope>
    <source>
        <strain evidence="2 3">DSM 26048</strain>
    </source>
</reference>
<evidence type="ECO:0000259" key="1">
    <source>
        <dbReference type="Pfam" id="PF13401"/>
    </source>
</evidence>
<sequence>MIRPKKEDLEFQPIDIHKLINPITPSSCHPISTGQYIIPTSEITKMFQKVKSMIEDRSPGGIIYGRPRIGKTRALKYLLNVLPSLLGADIPIFSAVCNRHTKPNEDVFFKELLTDFNHAFASNGKATEKRERIVNLFIERGERSGQRRVVLFLDEADRLSSLHYDWLMDIYNRVDNAEISMTVISVGQLALQQLRSSFAFQQKAQIIGRFMVNEHQYRGMTSANEIKACLHGYDTAEFPDNSKCSYTKFFYPEAFERGERFSGFCNDLYNAFLNLRLENGLSKKFDIPMQYIANAIENIMKHHGALGEGVYWPTVSHWNIAVKKSGYLESEILMDLLGTKIT</sequence>
<dbReference type="RefSeq" id="WP_209971962.1">
    <property type="nucleotide sequence ID" value="NZ_JAGGLB010000008.1"/>
</dbReference>
<organism evidence="2 3">
    <name type="scientific">Paenibacillus eucommiae</name>
    <dbReference type="NCBI Taxonomy" id="1355755"/>
    <lineage>
        <taxon>Bacteria</taxon>
        <taxon>Bacillati</taxon>
        <taxon>Bacillota</taxon>
        <taxon>Bacilli</taxon>
        <taxon>Bacillales</taxon>
        <taxon>Paenibacillaceae</taxon>
        <taxon>Paenibacillus</taxon>
    </lineage>
</organism>
<protein>
    <submittedName>
        <fullName evidence="2">Type II secretory pathway predicted ATPase ExeA</fullName>
    </submittedName>
</protein>
<keyword evidence="3" id="KW-1185">Reference proteome</keyword>
<comment type="caution">
    <text evidence="2">The sequence shown here is derived from an EMBL/GenBank/DDBJ whole genome shotgun (WGS) entry which is preliminary data.</text>
</comment>
<dbReference type="Gene3D" id="3.40.50.300">
    <property type="entry name" value="P-loop containing nucleotide triphosphate hydrolases"/>
    <property type="match status" value="1"/>
</dbReference>
<name>A0ABS4IUC2_9BACL</name>